<reference evidence="7 8" key="1">
    <citation type="journal article" date="2011" name="Stand. Genomic Sci.">
        <title>Complete genome sequence of Thermomonospora curvata type strain (B9).</title>
        <authorList>
            <person name="Chertkov O."/>
            <person name="Sikorski J."/>
            <person name="Nolan M."/>
            <person name="Lapidus A."/>
            <person name="Lucas S."/>
            <person name="Del Rio T.G."/>
            <person name="Tice H."/>
            <person name="Cheng J.F."/>
            <person name="Goodwin L."/>
            <person name="Pitluck S."/>
            <person name="Liolios K."/>
            <person name="Ivanova N."/>
            <person name="Mavromatis K."/>
            <person name="Mikhailova N."/>
            <person name="Ovchinnikova G."/>
            <person name="Pati A."/>
            <person name="Chen A."/>
            <person name="Palaniappan K."/>
            <person name="Djao O.D."/>
            <person name="Land M."/>
            <person name="Hauser L."/>
            <person name="Chang Y.J."/>
            <person name="Jeffries C.D."/>
            <person name="Brettin T."/>
            <person name="Han C."/>
            <person name="Detter J.C."/>
            <person name="Rohde M."/>
            <person name="Goker M."/>
            <person name="Woyke T."/>
            <person name="Bristow J."/>
            <person name="Eisen J.A."/>
            <person name="Markowitz V."/>
            <person name="Hugenholtz P."/>
            <person name="Klenk H.P."/>
            <person name="Kyrpides N.C."/>
        </authorList>
    </citation>
    <scope>NUCLEOTIDE SEQUENCE [LARGE SCALE GENOMIC DNA]</scope>
    <source>
        <strain evidence="8">ATCC 19995 / DSM 43183 / JCM 3096 / KCTC 9072 / NBRC 15933 / NCIMB 10081 / Henssen B9</strain>
    </source>
</reference>
<accession>D1A4V6</accession>
<dbReference type="SUPFAM" id="SSF46689">
    <property type="entry name" value="Homeodomain-like"/>
    <property type="match status" value="1"/>
</dbReference>
<keyword evidence="8" id="KW-1185">Reference proteome</keyword>
<evidence type="ECO:0000313" key="8">
    <source>
        <dbReference type="Proteomes" id="UP000001918"/>
    </source>
</evidence>
<evidence type="ECO:0000313" key="7">
    <source>
        <dbReference type="EMBL" id="ACY98125.1"/>
    </source>
</evidence>
<evidence type="ECO:0000259" key="6">
    <source>
        <dbReference type="PROSITE" id="PS50977"/>
    </source>
</evidence>
<dbReference type="GO" id="GO:0000976">
    <property type="term" value="F:transcription cis-regulatory region binding"/>
    <property type="evidence" value="ECO:0007669"/>
    <property type="project" value="TreeGrafter"/>
</dbReference>
<keyword evidence="1" id="KW-0805">Transcription regulation</keyword>
<dbReference type="PANTHER" id="PTHR30055:SF234">
    <property type="entry name" value="HTH-TYPE TRANSCRIPTIONAL REGULATOR BETI"/>
    <property type="match status" value="1"/>
</dbReference>
<dbReference type="PRINTS" id="PR00455">
    <property type="entry name" value="HTHTETR"/>
</dbReference>
<evidence type="ECO:0000256" key="4">
    <source>
        <dbReference type="PROSITE-ProRule" id="PRU00335"/>
    </source>
</evidence>
<name>D1A4V6_THECD</name>
<dbReference type="eggNOG" id="COG1309">
    <property type="taxonomic scope" value="Bacteria"/>
</dbReference>
<dbReference type="GO" id="GO:0003700">
    <property type="term" value="F:DNA-binding transcription factor activity"/>
    <property type="evidence" value="ECO:0007669"/>
    <property type="project" value="TreeGrafter"/>
</dbReference>
<dbReference type="PROSITE" id="PS50977">
    <property type="entry name" value="HTH_TETR_2"/>
    <property type="match status" value="1"/>
</dbReference>
<feature type="region of interest" description="Disordered" evidence="5">
    <location>
        <begin position="1"/>
        <end position="28"/>
    </location>
</feature>
<organism evidence="7 8">
    <name type="scientific">Thermomonospora curvata (strain ATCC 19995 / DSM 43183 / JCM 3096 / KCTC 9072 / NBRC 15933 / NCIMB 10081 / Henssen B9)</name>
    <dbReference type="NCBI Taxonomy" id="471852"/>
    <lineage>
        <taxon>Bacteria</taxon>
        <taxon>Bacillati</taxon>
        <taxon>Actinomycetota</taxon>
        <taxon>Actinomycetes</taxon>
        <taxon>Streptosporangiales</taxon>
        <taxon>Thermomonosporaceae</taxon>
        <taxon>Thermomonospora</taxon>
    </lineage>
</organism>
<evidence type="ECO:0000256" key="2">
    <source>
        <dbReference type="ARBA" id="ARBA00023125"/>
    </source>
</evidence>
<feature type="DNA-binding region" description="H-T-H motif" evidence="4">
    <location>
        <begin position="73"/>
        <end position="92"/>
    </location>
</feature>
<dbReference type="InterPro" id="IPR036271">
    <property type="entry name" value="Tet_transcr_reg_TetR-rel_C_sf"/>
</dbReference>
<keyword evidence="2 4" id="KW-0238">DNA-binding</keyword>
<evidence type="ECO:0000256" key="3">
    <source>
        <dbReference type="ARBA" id="ARBA00023163"/>
    </source>
</evidence>
<feature type="domain" description="HTH tetR-type" evidence="6">
    <location>
        <begin position="50"/>
        <end position="110"/>
    </location>
</feature>
<dbReference type="Gene3D" id="1.10.10.60">
    <property type="entry name" value="Homeodomain-like"/>
    <property type="match status" value="1"/>
</dbReference>
<dbReference type="Pfam" id="PF00440">
    <property type="entry name" value="TetR_N"/>
    <property type="match status" value="1"/>
</dbReference>
<dbReference type="InterPro" id="IPR009057">
    <property type="entry name" value="Homeodomain-like_sf"/>
</dbReference>
<dbReference type="SUPFAM" id="SSF48498">
    <property type="entry name" value="Tetracyclin repressor-like, C-terminal domain"/>
    <property type="match status" value="1"/>
</dbReference>
<dbReference type="AlphaFoldDB" id="D1A4V6"/>
<dbReference type="KEGG" id="tcu:Tcur_2565"/>
<keyword evidence="3" id="KW-0804">Transcription</keyword>
<evidence type="ECO:0000256" key="1">
    <source>
        <dbReference type="ARBA" id="ARBA00023015"/>
    </source>
</evidence>
<dbReference type="RefSeq" id="WP_012852909.1">
    <property type="nucleotide sequence ID" value="NC_013510.1"/>
</dbReference>
<gene>
    <name evidence="7" type="ordered locus">Tcur_2565</name>
</gene>
<dbReference type="InterPro" id="IPR050109">
    <property type="entry name" value="HTH-type_TetR-like_transc_reg"/>
</dbReference>
<dbReference type="Proteomes" id="UP000001918">
    <property type="component" value="Chromosome"/>
</dbReference>
<dbReference type="InterPro" id="IPR001647">
    <property type="entry name" value="HTH_TetR"/>
</dbReference>
<dbReference type="Gene3D" id="1.10.357.10">
    <property type="entry name" value="Tetracycline Repressor, domain 2"/>
    <property type="match status" value="1"/>
</dbReference>
<sequence length="248" mass="27722">MATKTGGKSPRSSSFPEEERENEAARQHIRRLIASLMPESPEKRPNKRGQETREKLIAAAAACFGDYGYTRTRISDIAGRAGTAQGNFYRHFSSLDEIFLAALQPALEELASASAPPDPSGDELRNLINQNITYLQTYSRHRHLLRVMREAAAASENEGFASLWLQLRAGFVKRTQRWLERLHEQGKIGSANFELLAEALGSLTEQMAYVHVGLLPVAPRPERIRELATVIGEVWYRALPPVEEKAAK</sequence>
<evidence type="ECO:0000256" key="5">
    <source>
        <dbReference type="SAM" id="MobiDB-lite"/>
    </source>
</evidence>
<protein>
    <submittedName>
        <fullName evidence="7">Transcriptional regulator, TetR family</fullName>
    </submittedName>
</protein>
<dbReference type="PANTHER" id="PTHR30055">
    <property type="entry name" value="HTH-TYPE TRANSCRIPTIONAL REGULATOR RUTR"/>
    <property type="match status" value="1"/>
</dbReference>
<dbReference type="EMBL" id="CP001738">
    <property type="protein sequence ID" value="ACY98125.1"/>
    <property type="molecule type" value="Genomic_DNA"/>
</dbReference>
<dbReference type="HOGENOM" id="CLU_069356_12_6_11"/>
<dbReference type="STRING" id="471852.Tcur_2565"/>
<proteinExistence type="predicted"/>